<reference evidence="2 3" key="1">
    <citation type="submission" date="2016-10" db="EMBL/GenBank/DDBJ databases">
        <authorList>
            <person name="de Groot N.N."/>
        </authorList>
    </citation>
    <scope>NUCLEOTIDE SEQUENCE [LARGE SCALE GENOMIC DNA]</scope>
    <source>
        <strain evidence="2 3">DSM 18180</strain>
    </source>
</reference>
<protein>
    <recommendedName>
        <fullName evidence="4">DUF4926 domain-containing protein</fullName>
    </recommendedName>
</protein>
<evidence type="ECO:0000313" key="3">
    <source>
        <dbReference type="Proteomes" id="UP000182544"/>
    </source>
</evidence>
<keyword evidence="1" id="KW-0472">Membrane</keyword>
<dbReference type="Proteomes" id="UP000182544">
    <property type="component" value="Unassembled WGS sequence"/>
</dbReference>
<sequence length="123" mass="14368">MIVIEFLGEIIGRIFVEFIFEGIILGIYRLYKKTVEFIRVNVFGFKAKPIKPKKALEKKLLYKKIELTENLNSKLKSGQKGVVLEVINKDKVFAEFYDRNGKPIELNNELVFEIGIKQFKLKK</sequence>
<name>A0A1K2ITZ7_9FLAO</name>
<feature type="transmembrane region" description="Helical" evidence="1">
    <location>
        <begin position="6"/>
        <end position="31"/>
    </location>
</feature>
<dbReference type="OrthoDB" id="1450433at2"/>
<dbReference type="AlphaFoldDB" id="A0A1K2ITZ7"/>
<dbReference type="RefSeq" id="WP_072403784.1">
    <property type="nucleotide sequence ID" value="NZ_FPKV01000015.1"/>
</dbReference>
<keyword evidence="1" id="KW-0812">Transmembrane</keyword>
<dbReference type="EMBL" id="FPKV01000015">
    <property type="protein sequence ID" value="SFZ95211.1"/>
    <property type="molecule type" value="Genomic_DNA"/>
</dbReference>
<dbReference type="STRING" id="369401.SAMN05428642_1157"/>
<evidence type="ECO:0000313" key="2">
    <source>
        <dbReference type="EMBL" id="SFZ95211.1"/>
    </source>
</evidence>
<proteinExistence type="predicted"/>
<gene>
    <name evidence="2" type="ORF">SAMN05428642_1157</name>
</gene>
<evidence type="ECO:0008006" key="4">
    <source>
        <dbReference type="Google" id="ProtNLM"/>
    </source>
</evidence>
<organism evidence="2 3">
    <name type="scientific">Flaviramulus basaltis</name>
    <dbReference type="NCBI Taxonomy" id="369401"/>
    <lineage>
        <taxon>Bacteria</taxon>
        <taxon>Pseudomonadati</taxon>
        <taxon>Bacteroidota</taxon>
        <taxon>Flavobacteriia</taxon>
        <taxon>Flavobacteriales</taxon>
        <taxon>Flavobacteriaceae</taxon>
        <taxon>Flaviramulus</taxon>
    </lineage>
</organism>
<keyword evidence="1" id="KW-1133">Transmembrane helix</keyword>
<keyword evidence="3" id="KW-1185">Reference proteome</keyword>
<accession>A0A1K2ITZ7</accession>
<evidence type="ECO:0000256" key="1">
    <source>
        <dbReference type="SAM" id="Phobius"/>
    </source>
</evidence>